<keyword evidence="7" id="KW-0406">Ion transport</keyword>
<dbReference type="Proteomes" id="UP001165122">
    <property type="component" value="Unassembled WGS sequence"/>
</dbReference>
<feature type="transmembrane region" description="Helical" evidence="14">
    <location>
        <begin position="235"/>
        <end position="256"/>
    </location>
</feature>
<keyword evidence="6 14" id="KW-1133">Transmembrane helix</keyword>
<feature type="region of interest" description="Disordered" evidence="13">
    <location>
        <begin position="497"/>
        <end position="558"/>
    </location>
</feature>
<feature type="region of interest" description="Disordered" evidence="13">
    <location>
        <begin position="647"/>
        <end position="695"/>
    </location>
</feature>
<feature type="transmembrane region" description="Helical" evidence="14">
    <location>
        <begin position="102"/>
        <end position="125"/>
    </location>
</feature>
<dbReference type="InterPro" id="IPR006990">
    <property type="entry name" value="Tweety"/>
</dbReference>
<keyword evidence="8 14" id="KW-0472">Membrane</keyword>
<keyword evidence="4" id="KW-1003">Cell membrane</keyword>
<evidence type="ECO:0000256" key="6">
    <source>
        <dbReference type="ARBA" id="ARBA00022989"/>
    </source>
</evidence>
<feature type="transmembrane region" description="Helical" evidence="14">
    <location>
        <begin position="456"/>
        <end position="473"/>
    </location>
</feature>
<keyword evidence="12" id="KW-0407">Ion channel</keyword>
<evidence type="ECO:0000256" key="8">
    <source>
        <dbReference type="ARBA" id="ARBA00023136"/>
    </source>
</evidence>
<evidence type="ECO:0000313" key="15">
    <source>
        <dbReference type="EMBL" id="GMH58348.1"/>
    </source>
</evidence>
<accession>A0A9W7E185</accession>
<feature type="compositionally biased region" description="Basic and acidic residues" evidence="13">
    <location>
        <begin position="503"/>
        <end position="514"/>
    </location>
</feature>
<feature type="compositionally biased region" description="Basic and acidic residues" evidence="13">
    <location>
        <begin position="525"/>
        <end position="536"/>
    </location>
</feature>
<keyword evidence="10" id="KW-0325">Glycoprotein</keyword>
<evidence type="ECO:0000256" key="9">
    <source>
        <dbReference type="ARBA" id="ARBA00023173"/>
    </source>
</evidence>
<evidence type="ECO:0000256" key="14">
    <source>
        <dbReference type="SAM" id="Phobius"/>
    </source>
</evidence>
<dbReference type="GO" id="GO:0034707">
    <property type="term" value="C:chloride channel complex"/>
    <property type="evidence" value="ECO:0007669"/>
    <property type="project" value="UniProtKB-KW"/>
</dbReference>
<evidence type="ECO:0000256" key="1">
    <source>
        <dbReference type="ARBA" id="ARBA00004651"/>
    </source>
</evidence>
<dbReference type="AlphaFoldDB" id="A0A9W7E185"/>
<evidence type="ECO:0000256" key="3">
    <source>
        <dbReference type="ARBA" id="ARBA00022448"/>
    </source>
</evidence>
<name>A0A9W7E185_9STRA</name>
<comment type="caution">
    <text evidence="15">The sequence shown here is derived from an EMBL/GenBank/DDBJ whole genome shotgun (WGS) entry which is preliminary data.</text>
</comment>
<gene>
    <name evidence="15" type="ORF">TrLO_g7367</name>
</gene>
<evidence type="ECO:0000256" key="10">
    <source>
        <dbReference type="ARBA" id="ARBA00023180"/>
    </source>
</evidence>
<comment type="subcellular location">
    <subcellularLocation>
        <location evidence="1">Cell membrane</location>
        <topology evidence="1">Multi-pass membrane protein</topology>
    </subcellularLocation>
</comment>
<reference evidence="16" key="1">
    <citation type="journal article" date="2023" name="Commun. Biol.">
        <title>Genome analysis of Parmales, the sister group of diatoms, reveals the evolutionary specialization of diatoms from phago-mixotrophs to photoautotrophs.</title>
        <authorList>
            <person name="Ban H."/>
            <person name="Sato S."/>
            <person name="Yoshikawa S."/>
            <person name="Yamada K."/>
            <person name="Nakamura Y."/>
            <person name="Ichinomiya M."/>
            <person name="Sato N."/>
            <person name="Blanc-Mathieu R."/>
            <person name="Endo H."/>
            <person name="Kuwata A."/>
            <person name="Ogata H."/>
        </authorList>
    </citation>
    <scope>NUCLEOTIDE SEQUENCE [LARGE SCALE GENOMIC DNA]</scope>
    <source>
        <strain evidence="16">NIES 3700</strain>
    </source>
</reference>
<evidence type="ECO:0000256" key="2">
    <source>
        <dbReference type="ARBA" id="ARBA00009849"/>
    </source>
</evidence>
<evidence type="ECO:0000256" key="13">
    <source>
        <dbReference type="SAM" id="MobiDB-lite"/>
    </source>
</evidence>
<keyword evidence="3" id="KW-0813">Transport</keyword>
<proteinExistence type="inferred from homology"/>
<feature type="transmembrane region" description="Helical" evidence="14">
    <location>
        <begin position="277"/>
        <end position="299"/>
    </location>
</feature>
<evidence type="ECO:0000256" key="11">
    <source>
        <dbReference type="ARBA" id="ARBA00023214"/>
    </source>
</evidence>
<dbReference type="GO" id="GO:0005886">
    <property type="term" value="C:plasma membrane"/>
    <property type="evidence" value="ECO:0007669"/>
    <property type="project" value="UniProtKB-SubCell"/>
</dbReference>
<evidence type="ECO:0000256" key="12">
    <source>
        <dbReference type="ARBA" id="ARBA00023303"/>
    </source>
</evidence>
<protein>
    <submittedName>
        <fullName evidence="15">Uncharacterized protein</fullName>
    </submittedName>
</protein>
<organism evidence="15 16">
    <name type="scientific">Triparma laevis f. longispina</name>
    <dbReference type="NCBI Taxonomy" id="1714387"/>
    <lineage>
        <taxon>Eukaryota</taxon>
        <taxon>Sar</taxon>
        <taxon>Stramenopiles</taxon>
        <taxon>Ochrophyta</taxon>
        <taxon>Bolidophyceae</taxon>
        <taxon>Parmales</taxon>
        <taxon>Triparmaceae</taxon>
        <taxon>Triparma</taxon>
    </lineage>
</organism>
<dbReference type="PANTHER" id="PTHR12424">
    <property type="entry name" value="TWEETY-RELATED"/>
    <property type="match status" value="1"/>
</dbReference>
<keyword evidence="5 14" id="KW-0812">Transmembrane</keyword>
<feature type="transmembrane region" description="Helical" evidence="14">
    <location>
        <begin position="42"/>
        <end position="67"/>
    </location>
</feature>
<feature type="compositionally biased region" description="Acidic residues" evidence="13">
    <location>
        <begin position="654"/>
        <end position="666"/>
    </location>
</feature>
<keyword evidence="16" id="KW-1185">Reference proteome</keyword>
<keyword evidence="11" id="KW-0868">Chloride</keyword>
<sequence length="695" mass="75447">MSTPVTPATYVTTTIGSFVQTVSFRFVGTNDLPYEDDEVQPYLIGVASIGMITTGVFLLWALFLLIWQCCLCTPPCYGIAGLKNIQNIWHVTRRLTFLRYTFLLSTLLALTSLTLCSVFGVLPLLQEIKDYEEISGTTSLAIGVIVTASQNLATSASGFLSSLQGLETQAGLCEAEIQSQTSAGGWTFPVGISSAISEANTTLALITDLNGSVNSASKSKETLDTSSDYFKKANIYLYCFLGFVIFMALPTLVFFTGVVKALVGNISPRLNSVMSKFLLPILNISLLIFVVLNFAFGLLSISSSDLCSKKGGPNKELLDFMTYYGEAAGWDANDLDVSNKESPLGILKYYTECGSNDAFFEDIIDPSIALLDDADGKLISVQGDLLQELSDAGFTGSLTEAECTSVDTGIDAVSDAAGDVKASIFEIADAVSCNIFTPIYTSLVHDTACYGIADSFAWLWISSLVFCFSVLLMNTTRRAYFDDTTINEDFDDELELGHKRKSSSTEHYSEHETASDNSFNSLPDRQTDHARSRQGGEELSEQDQEVVPCGPTRRAMSPADDVIGVETNGKIWKAHSQADYDGMLEGDDNSVGSSWSEGLASVAETTPSKPYQYISKSMSESFDSLTNTTPTQAAHKLRVSTAEALQTMSNAIGDGEDDISYEDEDQGNGRESRSCRSSRSGSFKLKKEKTKKSKY</sequence>
<keyword evidence="9" id="KW-0869">Chloride channel</keyword>
<dbReference type="OrthoDB" id="196399at2759"/>
<feature type="compositionally biased region" description="Basic residues" evidence="13">
    <location>
        <begin position="684"/>
        <end position="695"/>
    </location>
</feature>
<evidence type="ECO:0000256" key="5">
    <source>
        <dbReference type="ARBA" id="ARBA00022692"/>
    </source>
</evidence>
<evidence type="ECO:0000256" key="7">
    <source>
        <dbReference type="ARBA" id="ARBA00023065"/>
    </source>
</evidence>
<evidence type="ECO:0000256" key="4">
    <source>
        <dbReference type="ARBA" id="ARBA00022475"/>
    </source>
</evidence>
<evidence type="ECO:0000313" key="16">
    <source>
        <dbReference type="Proteomes" id="UP001165122"/>
    </source>
</evidence>
<dbReference type="EMBL" id="BRXW01000478">
    <property type="protein sequence ID" value="GMH58348.1"/>
    <property type="molecule type" value="Genomic_DNA"/>
</dbReference>
<dbReference type="GO" id="GO:0005254">
    <property type="term" value="F:chloride channel activity"/>
    <property type="evidence" value="ECO:0007669"/>
    <property type="project" value="UniProtKB-KW"/>
</dbReference>
<comment type="similarity">
    <text evidence="2">Belongs to the tweety family.</text>
</comment>